<feature type="region of interest" description="Disordered" evidence="1">
    <location>
        <begin position="1"/>
        <end position="41"/>
    </location>
</feature>
<evidence type="ECO:0000256" key="1">
    <source>
        <dbReference type="SAM" id="MobiDB-lite"/>
    </source>
</evidence>
<feature type="compositionally biased region" description="Basic residues" evidence="1">
    <location>
        <begin position="1"/>
        <end position="19"/>
    </location>
</feature>
<accession>A0A0A9SHK6</accession>
<reference evidence="2" key="2">
    <citation type="journal article" date="2015" name="Data Brief">
        <title>Shoot transcriptome of the giant reed, Arundo donax.</title>
        <authorList>
            <person name="Barrero R.A."/>
            <person name="Guerrero F.D."/>
            <person name="Moolhuijzen P."/>
            <person name="Goolsby J.A."/>
            <person name="Tidwell J."/>
            <person name="Bellgard S.E."/>
            <person name="Bellgard M.I."/>
        </authorList>
    </citation>
    <scope>NUCLEOTIDE SEQUENCE</scope>
    <source>
        <tissue evidence="2">Shoot tissue taken approximately 20 cm above the soil surface</tissue>
    </source>
</reference>
<protein>
    <submittedName>
        <fullName evidence="2">Uncharacterized protein</fullName>
    </submittedName>
</protein>
<dbReference type="AlphaFoldDB" id="A0A0A9SHK6"/>
<reference evidence="2" key="1">
    <citation type="submission" date="2014-09" db="EMBL/GenBank/DDBJ databases">
        <authorList>
            <person name="Magalhaes I.L.F."/>
            <person name="Oliveira U."/>
            <person name="Santos F.R."/>
            <person name="Vidigal T.H.D.A."/>
            <person name="Brescovit A.D."/>
            <person name="Santos A.J."/>
        </authorList>
    </citation>
    <scope>NUCLEOTIDE SEQUENCE</scope>
    <source>
        <tissue evidence="2">Shoot tissue taken approximately 20 cm above the soil surface</tissue>
    </source>
</reference>
<proteinExistence type="predicted"/>
<organism evidence="2">
    <name type="scientific">Arundo donax</name>
    <name type="common">Giant reed</name>
    <name type="synonym">Donax arundinaceus</name>
    <dbReference type="NCBI Taxonomy" id="35708"/>
    <lineage>
        <taxon>Eukaryota</taxon>
        <taxon>Viridiplantae</taxon>
        <taxon>Streptophyta</taxon>
        <taxon>Embryophyta</taxon>
        <taxon>Tracheophyta</taxon>
        <taxon>Spermatophyta</taxon>
        <taxon>Magnoliopsida</taxon>
        <taxon>Liliopsida</taxon>
        <taxon>Poales</taxon>
        <taxon>Poaceae</taxon>
        <taxon>PACMAD clade</taxon>
        <taxon>Arundinoideae</taxon>
        <taxon>Arundineae</taxon>
        <taxon>Arundo</taxon>
    </lineage>
</organism>
<evidence type="ECO:0000313" key="2">
    <source>
        <dbReference type="EMBL" id="JAD21350.1"/>
    </source>
</evidence>
<sequence length="41" mass="4759">MGGRTRRHPQSTARIKKQARYSLSWSGNPKRNRVATVHQLK</sequence>
<dbReference type="EMBL" id="GBRH01276545">
    <property type="protein sequence ID" value="JAD21350.1"/>
    <property type="molecule type" value="Transcribed_RNA"/>
</dbReference>
<name>A0A0A9SHK6_ARUDO</name>